<reference evidence="2" key="3">
    <citation type="journal article" date="2017" name="Nature">
        <title>Genome sequence of the progenitor of the wheat D genome Aegilops tauschii.</title>
        <authorList>
            <person name="Luo M.C."/>
            <person name="Gu Y.Q."/>
            <person name="Puiu D."/>
            <person name="Wang H."/>
            <person name="Twardziok S.O."/>
            <person name="Deal K.R."/>
            <person name="Huo N."/>
            <person name="Zhu T."/>
            <person name="Wang L."/>
            <person name="Wang Y."/>
            <person name="McGuire P.E."/>
            <person name="Liu S."/>
            <person name="Long H."/>
            <person name="Ramasamy R.K."/>
            <person name="Rodriguez J.C."/>
            <person name="Van S.L."/>
            <person name="Yuan L."/>
            <person name="Wang Z."/>
            <person name="Xia Z."/>
            <person name="Xiao L."/>
            <person name="Anderson O.D."/>
            <person name="Ouyang S."/>
            <person name="Liang Y."/>
            <person name="Zimin A.V."/>
            <person name="Pertea G."/>
            <person name="Qi P."/>
            <person name="Bennetzen J.L."/>
            <person name="Dai X."/>
            <person name="Dawson M.W."/>
            <person name="Muller H.G."/>
            <person name="Kugler K."/>
            <person name="Rivarola-Duarte L."/>
            <person name="Spannagl M."/>
            <person name="Mayer K.F.X."/>
            <person name="Lu F.H."/>
            <person name="Bevan M.W."/>
            <person name="Leroy P."/>
            <person name="Li P."/>
            <person name="You F.M."/>
            <person name="Sun Q."/>
            <person name="Liu Z."/>
            <person name="Lyons E."/>
            <person name="Wicker T."/>
            <person name="Salzberg S.L."/>
            <person name="Devos K.M."/>
            <person name="Dvorak J."/>
        </authorList>
    </citation>
    <scope>NUCLEOTIDE SEQUENCE [LARGE SCALE GENOMIC DNA]</scope>
    <source>
        <strain evidence="2">cv. AL8/78</strain>
    </source>
</reference>
<evidence type="ECO:0000256" key="1">
    <source>
        <dbReference type="SAM" id="MobiDB-lite"/>
    </source>
</evidence>
<accession>A0A453SYH4</accession>
<reference evidence="3" key="1">
    <citation type="journal article" date="2014" name="Science">
        <title>Ancient hybridizations among the ancestral genomes of bread wheat.</title>
        <authorList>
            <consortium name="International Wheat Genome Sequencing Consortium,"/>
            <person name="Marcussen T."/>
            <person name="Sandve S.R."/>
            <person name="Heier L."/>
            <person name="Spannagl M."/>
            <person name="Pfeifer M."/>
            <person name="Jakobsen K.S."/>
            <person name="Wulff B.B."/>
            <person name="Steuernagel B."/>
            <person name="Mayer K.F."/>
            <person name="Olsen O.A."/>
        </authorList>
    </citation>
    <scope>NUCLEOTIDE SEQUENCE [LARGE SCALE GENOMIC DNA]</scope>
    <source>
        <strain evidence="3">cv. AL8/78</strain>
    </source>
</reference>
<name>A0A453SYH4_AEGTS</name>
<feature type="region of interest" description="Disordered" evidence="1">
    <location>
        <begin position="65"/>
        <end position="91"/>
    </location>
</feature>
<keyword evidence="3" id="KW-1185">Reference proteome</keyword>
<proteinExistence type="predicted"/>
<feature type="compositionally biased region" description="Basic residues" evidence="1">
    <location>
        <begin position="1"/>
        <end position="12"/>
    </location>
</feature>
<organism evidence="2 3">
    <name type="scientific">Aegilops tauschii subsp. strangulata</name>
    <name type="common">Goatgrass</name>
    <dbReference type="NCBI Taxonomy" id="200361"/>
    <lineage>
        <taxon>Eukaryota</taxon>
        <taxon>Viridiplantae</taxon>
        <taxon>Streptophyta</taxon>
        <taxon>Embryophyta</taxon>
        <taxon>Tracheophyta</taxon>
        <taxon>Spermatophyta</taxon>
        <taxon>Magnoliopsida</taxon>
        <taxon>Liliopsida</taxon>
        <taxon>Poales</taxon>
        <taxon>Poaceae</taxon>
        <taxon>BOP clade</taxon>
        <taxon>Pooideae</taxon>
        <taxon>Triticodae</taxon>
        <taxon>Triticeae</taxon>
        <taxon>Triticinae</taxon>
        <taxon>Aegilops</taxon>
    </lineage>
</organism>
<dbReference type="AlphaFoldDB" id="A0A453SYH4"/>
<reference evidence="3" key="2">
    <citation type="journal article" date="2017" name="Nat. Plants">
        <title>The Aegilops tauschii genome reveals multiple impacts of transposons.</title>
        <authorList>
            <person name="Zhao G."/>
            <person name="Zou C."/>
            <person name="Li K."/>
            <person name="Wang K."/>
            <person name="Li T."/>
            <person name="Gao L."/>
            <person name="Zhang X."/>
            <person name="Wang H."/>
            <person name="Yang Z."/>
            <person name="Liu X."/>
            <person name="Jiang W."/>
            <person name="Mao L."/>
            <person name="Kong X."/>
            <person name="Jiao Y."/>
            <person name="Jia J."/>
        </authorList>
    </citation>
    <scope>NUCLEOTIDE SEQUENCE [LARGE SCALE GENOMIC DNA]</scope>
    <source>
        <strain evidence="3">cv. AL8/78</strain>
    </source>
</reference>
<dbReference type="Proteomes" id="UP000015105">
    <property type="component" value="Chromosome 7D"/>
</dbReference>
<dbReference type="Gramene" id="AET7Gv21154100.2">
    <property type="protein sequence ID" value="AET7Gv21154100.2"/>
    <property type="gene ID" value="AET7Gv21154100"/>
</dbReference>
<dbReference type="EnsemblPlants" id="AET7Gv21154100.2">
    <property type="protein sequence ID" value="AET7Gv21154100.2"/>
    <property type="gene ID" value="AET7Gv21154100"/>
</dbReference>
<evidence type="ECO:0000313" key="2">
    <source>
        <dbReference type="EnsemblPlants" id="AET7Gv21154100.2"/>
    </source>
</evidence>
<reference evidence="2" key="5">
    <citation type="journal article" date="2021" name="G3 (Bethesda)">
        <title>Aegilops tauschii genome assembly Aet v5.0 features greater sequence contiguity and improved annotation.</title>
        <authorList>
            <person name="Wang L."/>
            <person name="Zhu T."/>
            <person name="Rodriguez J.C."/>
            <person name="Deal K.R."/>
            <person name="Dubcovsky J."/>
            <person name="McGuire P.E."/>
            <person name="Lux T."/>
            <person name="Spannagl M."/>
            <person name="Mayer K.F.X."/>
            <person name="Baldrich P."/>
            <person name="Meyers B.C."/>
            <person name="Huo N."/>
            <person name="Gu Y.Q."/>
            <person name="Zhou H."/>
            <person name="Devos K.M."/>
            <person name="Bennetzen J.L."/>
            <person name="Unver T."/>
            <person name="Budak H."/>
            <person name="Gulick P.J."/>
            <person name="Galiba G."/>
            <person name="Kalapos B."/>
            <person name="Nelson D.R."/>
            <person name="Li P."/>
            <person name="You F.M."/>
            <person name="Luo M.C."/>
            <person name="Dvorak J."/>
        </authorList>
    </citation>
    <scope>NUCLEOTIDE SEQUENCE [LARGE SCALE GENOMIC DNA]</scope>
    <source>
        <strain evidence="2">cv. AL8/78</strain>
    </source>
</reference>
<protein>
    <submittedName>
        <fullName evidence="2">Uncharacterized protein</fullName>
    </submittedName>
</protein>
<sequence>SKPRGLRRQPKQQRHEAPAQTALPRGRGRRLRIRRVPAASARRCGEGLLRSLLSLVLILRRAEARQGRAPHPLRRRRLPPPPPRPLRPQLPGHRRRRLRALLLEAFQPFSPVSPSSFGYHGGRDGKFAPWQRQIGEPAEQNASCCALTDLPLRGCCT</sequence>
<feature type="region of interest" description="Disordered" evidence="1">
    <location>
        <begin position="1"/>
        <end position="30"/>
    </location>
</feature>
<evidence type="ECO:0000313" key="3">
    <source>
        <dbReference type="Proteomes" id="UP000015105"/>
    </source>
</evidence>
<reference evidence="2" key="4">
    <citation type="submission" date="2019-03" db="UniProtKB">
        <authorList>
            <consortium name="EnsemblPlants"/>
        </authorList>
    </citation>
    <scope>IDENTIFICATION</scope>
</reference>
<feature type="compositionally biased region" description="Pro residues" evidence="1">
    <location>
        <begin position="79"/>
        <end position="88"/>
    </location>
</feature>